<dbReference type="AlphaFoldDB" id="A0A1C1CE24"/>
<name>A0A1C1CE24_9EURO</name>
<dbReference type="VEuPathDB" id="FungiDB:CLCR_02088"/>
<comment type="caution">
    <text evidence="2">The sequence shown here is derived from an EMBL/GenBank/DDBJ whole genome shotgun (WGS) entry which is preliminary data.</text>
</comment>
<keyword evidence="3" id="KW-1185">Reference proteome</keyword>
<accession>A0A1C1CE24</accession>
<dbReference type="EMBL" id="LGRB01000015">
    <property type="protein sequence ID" value="OCT46773.1"/>
    <property type="molecule type" value="Genomic_DNA"/>
</dbReference>
<feature type="region of interest" description="Disordered" evidence="1">
    <location>
        <begin position="44"/>
        <end position="69"/>
    </location>
</feature>
<feature type="compositionally biased region" description="Basic and acidic residues" evidence="1">
    <location>
        <begin position="15"/>
        <end position="24"/>
    </location>
</feature>
<organism evidence="2 3">
    <name type="scientific">Cladophialophora carrionii</name>
    <dbReference type="NCBI Taxonomy" id="86049"/>
    <lineage>
        <taxon>Eukaryota</taxon>
        <taxon>Fungi</taxon>
        <taxon>Dikarya</taxon>
        <taxon>Ascomycota</taxon>
        <taxon>Pezizomycotina</taxon>
        <taxon>Eurotiomycetes</taxon>
        <taxon>Chaetothyriomycetidae</taxon>
        <taxon>Chaetothyriales</taxon>
        <taxon>Herpotrichiellaceae</taxon>
        <taxon>Cladophialophora</taxon>
    </lineage>
</organism>
<feature type="compositionally biased region" description="Basic and acidic residues" evidence="1">
    <location>
        <begin position="52"/>
        <end position="65"/>
    </location>
</feature>
<protein>
    <submittedName>
        <fullName evidence="2">Uncharacterized protein</fullName>
    </submittedName>
</protein>
<sequence length="126" mass="14048">MQGESQCEAVTLQRKASESRLETGESRVKALEFRVWSSGRWSKAETGGRAGAEQDRIRGTEDEARSGMSGGEVKWLLKRNGRWGEVVAEDEWLGILYGVLRDSHAPQGTEYGVPRTELLLVLVLWA</sequence>
<proteinExistence type="predicted"/>
<dbReference type="Proteomes" id="UP000094526">
    <property type="component" value="Unassembled WGS sequence"/>
</dbReference>
<gene>
    <name evidence="2" type="ORF">CLCR_02088</name>
</gene>
<evidence type="ECO:0000256" key="1">
    <source>
        <dbReference type="SAM" id="MobiDB-lite"/>
    </source>
</evidence>
<evidence type="ECO:0000313" key="3">
    <source>
        <dbReference type="Proteomes" id="UP000094526"/>
    </source>
</evidence>
<evidence type="ECO:0000313" key="2">
    <source>
        <dbReference type="EMBL" id="OCT46773.1"/>
    </source>
</evidence>
<feature type="region of interest" description="Disordered" evidence="1">
    <location>
        <begin position="1"/>
        <end position="24"/>
    </location>
</feature>
<reference evidence="3" key="1">
    <citation type="submission" date="2015-07" db="EMBL/GenBank/DDBJ databases">
        <authorList>
            <person name="Teixeira M.M."/>
            <person name="Souza R.C."/>
            <person name="Almeida L.G."/>
            <person name="Vicente V.A."/>
            <person name="de Hoog S."/>
            <person name="Bocca A.L."/>
            <person name="de Almeida S.R."/>
            <person name="Vasconcelos A.T."/>
            <person name="Felipe M.S."/>
        </authorList>
    </citation>
    <scope>NUCLEOTIDE SEQUENCE [LARGE SCALE GENOMIC DNA]</scope>
    <source>
        <strain evidence="3">KSF</strain>
    </source>
</reference>